<dbReference type="Proteomes" id="UP000245423">
    <property type="component" value="Chromosome 1"/>
</dbReference>
<dbReference type="RefSeq" id="WP_005586963.1">
    <property type="nucleotide sequence ID" value="NZ_LT669839.1"/>
</dbReference>
<evidence type="ECO:0000313" key="2">
    <source>
        <dbReference type="Proteomes" id="UP000245423"/>
    </source>
</evidence>
<name>M1ZF75_9FIRM</name>
<dbReference type="InterPro" id="IPR009711">
    <property type="entry name" value="UPF0473"/>
</dbReference>
<sequence length="125" mass="15091">MNKNHDENCNCEHDHQHCDCDHEMDVIYLTLDDDTELECNVIGIFEVDDYEYIALVPVDDDQVLLYRYEEYEDGIDLINIDDEEELDIVSEAFYTLFVEDLDDDFDYYDDDEYYEDDYDEEDDEI</sequence>
<keyword evidence="2" id="KW-1185">Reference proteome</keyword>
<evidence type="ECO:0000313" key="1">
    <source>
        <dbReference type="EMBL" id="SHD77773.1"/>
    </source>
</evidence>
<dbReference type="AlphaFoldDB" id="M1ZF75"/>
<dbReference type="Pfam" id="PF06949">
    <property type="entry name" value="DUF1292"/>
    <property type="match status" value="1"/>
</dbReference>
<evidence type="ECO:0008006" key="3">
    <source>
        <dbReference type="Google" id="ProtNLM"/>
    </source>
</evidence>
<protein>
    <recommendedName>
        <fullName evidence="3">DUF1292 domain-containing protein</fullName>
    </recommendedName>
</protein>
<gene>
    <name evidence="1" type="ORF">CUESP1_2427</name>
</gene>
<reference evidence="1 2" key="1">
    <citation type="submission" date="2016-11" db="EMBL/GenBank/DDBJ databases">
        <authorList>
            <person name="Manzoor S."/>
        </authorList>
    </citation>
    <scope>NUCLEOTIDE SEQUENCE [LARGE SCALE GENOMIC DNA]</scope>
    <source>
        <strain evidence="1">Clostridium ultunense strain Esp</strain>
    </source>
</reference>
<dbReference type="EMBL" id="LT669839">
    <property type="protein sequence ID" value="SHD77773.1"/>
    <property type="molecule type" value="Genomic_DNA"/>
</dbReference>
<accession>M1ZF75</accession>
<organism evidence="1 2">
    <name type="scientific">[Clostridium] ultunense Esp</name>
    <dbReference type="NCBI Taxonomy" id="1288971"/>
    <lineage>
        <taxon>Bacteria</taxon>
        <taxon>Bacillati</taxon>
        <taxon>Bacillota</taxon>
        <taxon>Tissierellia</taxon>
        <taxon>Tissierellales</taxon>
        <taxon>Tepidimicrobiaceae</taxon>
        <taxon>Schnuerera</taxon>
    </lineage>
</organism>
<dbReference type="OrthoDB" id="9796509at2"/>
<dbReference type="HOGENOM" id="CLU_146610_0_1_9"/>
<proteinExistence type="predicted"/>